<evidence type="ECO:0000256" key="1">
    <source>
        <dbReference type="SAM" id="Phobius"/>
    </source>
</evidence>
<dbReference type="RefSeq" id="WP_061835883.1">
    <property type="nucleotide sequence ID" value="NZ_LUKE01000003.1"/>
</dbReference>
<dbReference type="OrthoDB" id="8537043at2"/>
<protein>
    <recommendedName>
        <fullName evidence="4">Intracellular septation protein A</fullName>
    </recommendedName>
</protein>
<dbReference type="InterPro" id="IPR006008">
    <property type="entry name" value="YciB"/>
</dbReference>
<feature type="transmembrane region" description="Helical" evidence="1">
    <location>
        <begin position="129"/>
        <end position="151"/>
    </location>
</feature>
<accession>A0A150WJR8</accession>
<dbReference type="Pfam" id="PF04279">
    <property type="entry name" value="IspA"/>
    <property type="match status" value="1"/>
</dbReference>
<feature type="transmembrane region" description="Helical" evidence="1">
    <location>
        <begin position="62"/>
        <end position="82"/>
    </location>
</feature>
<proteinExistence type="predicted"/>
<feature type="transmembrane region" description="Helical" evidence="1">
    <location>
        <begin position="163"/>
        <end position="183"/>
    </location>
</feature>
<sequence length="207" mass="24140">MQKFKEILKFLFLNFGPLIVFYGVNRFYDFKTALITSLVYSSLEIAVHLVRKKPITRFFKFSVLMTCGFGVLDLWLGNAFFFKMEAGVSSLITAFFFGYSLFSGKPLIQEFAEQQNRISSDFQSEDKTFFFKVMTFLWTLYFVIKGAFYLWLGFSTDLESSLIIRLIFGNASFWVLFFVSITFGRQFYKLLEKAQVLPSQRRATSSL</sequence>
<feature type="transmembrane region" description="Helical" evidence="1">
    <location>
        <begin position="88"/>
        <end position="108"/>
    </location>
</feature>
<evidence type="ECO:0000313" key="2">
    <source>
        <dbReference type="EMBL" id="KYG63962.1"/>
    </source>
</evidence>
<dbReference type="EMBL" id="LUKE01000003">
    <property type="protein sequence ID" value="KYG63962.1"/>
    <property type="molecule type" value="Genomic_DNA"/>
</dbReference>
<dbReference type="GO" id="GO:0016020">
    <property type="term" value="C:membrane"/>
    <property type="evidence" value="ECO:0007669"/>
    <property type="project" value="InterPro"/>
</dbReference>
<dbReference type="Proteomes" id="UP000075320">
    <property type="component" value="Unassembled WGS sequence"/>
</dbReference>
<evidence type="ECO:0000313" key="3">
    <source>
        <dbReference type="Proteomes" id="UP000075320"/>
    </source>
</evidence>
<reference evidence="2 3" key="1">
    <citation type="submission" date="2016-03" db="EMBL/GenBank/DDBJ databases">
        <authorList>
            <person name="Ploux O."/>
        </authorList>
    </citation>
    <scope>NUCLEOTIDE SEQUENCE [LARGE SCALE GENOMIC DNA]</scope>
    <source>
        <strain evidence="2 3">R0</strain>
    </source>
</reference>
<name>A0A150WJR8_BDEBC</name>
<feature type="transmembrane region" description="Helical" evidence="1">
    <location>
        <begin position="7"/>
        <end position="24"/>
    </location>
</feature>
<organism evidence="2 3">
    <name type="scientific">Bdellovibrio bacteriovorus</name>
    <dbReference type="NCBI Taxonomy" id="959"/>
    <lineage>
        <taxon>Bacteria</taxon>
        <taxon>Pseudomonadati</taxon>
        <taxon>Bdellovibrionota</taxon>
        <taxon>Bdellovibrionia</taxon>
        <taxon>Bdellovibrionales</taxon>
        <taxon>Pseudobdellovibrionaceae</taxon>
        <taxon>Bdellovibrio</taxon>
    </lineage>
</organism>
<dbReference type="AlphaFoldDB" id="A0A150WJR8"/>
<keyword evidence="1" id="KW-0472">Membrane</keyword>
<keyword evidence="1" id="KW-0812">Transmembrane</keyword>
<feature type="transmembrane region" description="Helical" evidence="1">
    <location>
        <begin position="30"/>
        <end position="50"/>
    </location>
</feature>
<gene>
    <name evidence="2" type="ORF">AZI86_14225</name>
</gene>
<comment type="caution">
    <text evidence="2">The sequence shown here is derived from an EMBL/GenBank/DDBJ whole genome shotgun (WGS) entry which is preliminary data.</text>
</comment>
<evidence type="ECO:0008006" key="4">
    <source>
        <dbReference type="Google" id="ProtNLM"/>
    </source>
</evidence>
<keyword evidence="1" id="KW-1133">Transmembrane helix</keyword>
<keyword evidence="3" id="KW-1185">Reference proteome</keyword>